<keyword evidence="4" id="KW-1133">Transmembrane helix</keyword>
<dbReference type="PROSITE" id="PS50943">
    <property type="entry name" value="HTH_CROC1"/>
    <property type="match status" value="1"/>
</dbReference>
<dbReference type="SUPFAM" id="SSF52540">
    <property type="entry name" value="P-loop containing nucleoside triphosphate hydrolases"/>
    <property type="match status" value="1"/>
</dbReference>
<sequence length="1301" mass="137653">MADDLADSDNQSAEPTNFVTAADLGAALLKLKQRSGRSLRQLADASGLGFSTINGYCKGRHLPQQGIGKEFRALLRALGVTTDEELDAWVVAADRLRRGAKTVDAANPYPGLRPFGTDEARFFFGRAALTRELFDRVAGQAVVGGPLVVVGPSGAGKSSLIRAGLIPAAAGDGWSPLLLTPGKSPLHALAEAYAPECGGSAQELHAELTADPAASARFARRAGRRVLIVVDQLEEIFATEVDDAQRRMLLAALAAASDSSGGDGKPQVAVVVLGLRADFYDRALRLPELAASLRRAQLIVPPMTEAELREAITGPVQGTGCTIDGALVERLVRDVAPPGGHRTGVAHEPGALPMLCHALRGTYVHATEGRSSGGVLSIDSYLATGGLAGAIARTADSVYDGLTPAQQQVARRLFLSMVHVDVEITGIAHTRRRLDLDALFSARSDAETDDLAEVLDTFVTHRLLTADAETVEISHESLLVQWPRLRAWIDEAREGLRVHRLVCERARTWTAGGRDAAELARGPRLEAMEPLLDDAGAGPALLSNDEREFLTASVRARRRRNLRLRLLAIVMTALALLATAFAGLFAAARQDAAAARDEALSRQMAVTARQLATDDPGIAVQLAIAGFRIAPTADARSALLDLAADGVSARYQGGTGYPALAVSGSGSLVAVSDAQEAATTLYRPSDSTLEPAGRIELAGGGLDSWESYALALTPAGDILAAQDTTNRIALWDVADPARPQRLGTLSGPENVQHLAINPDGTELAAVGETDNVHRWNISDATAPAELPPIAAAGSLRSIAYGPRGDLLAFGNDTAVVELWDLTGKPNPIAELAGGQGRVSTVSFSPDGHLLAAGTMFGRTVSAWDITDPAEPEQLEVTDSKFDSWVNAGAFSPDGTLFVAATSESVVRVWDTDTWETRADLPHPNVVWRASFTNDSTLVTATLDGTTRVWDLNARIPTQLSGRVFSTKFASQSGDLAAFSENEATVWKLDGSSTSLDEPVHVIVDHDLQSIGNGDIAPDGSLLARSYTTGDVRLFDLAEPGKTKPASTFGADTDGLVQNMAFSPDGRLLATGGDDSQLRLFDVTDPRRPRKIATADEPDGAVLGLTWNADQTLLAAAAADQRVHLYDVTNPGEPRRIAVLDGFDRDPRWGAFSPDSGLLAVAGGEGVIKLWDISDPRDPTPVGRPITEPVNEVPELVFLPDGTTVAATDANGTLRLFDVTDPRAPSRYAALTPSAGPVHALDIHPGGELLAASSIAGAVHLWHLNVDTVTDRVCATIGDPITEQEWRTHLPDIPYQPPCPTR</sequence>
<keyword evidence="1 3" id="KW-0853">WD repeat</keyword>
<proteinExistence type="predicted"/>
<dbReference type="SMART" id="SM00320">
    <property type="entry name" value="WD40"/>
    <property type="match status" value="11"/>
</dbReference>
<dbReference type="InterPro" id="IPR011047">
    <property type="entry name" value="Quinoprotein_ADH-like_sf"/>
</dbReference>
<keyword evidence="7" id="KW-1185">Reference proteome</keyword>
<protein>
    <recommendedName>
        <fullName evidence="5">HTH cro/C1-type domain-containing protein</fullName>
    </recommendedName>
</protein>
<dbReference type="InterPro" id="IPR011044">
    <property type="entry name" value="Quino_amine_DH_bsu"/>
</dbReference>
<dbReference type="Pfam" id="PF00400">
    <property type="entry name" value="WD40"/>
    <property type="match status" value="6"/>
</dbReference>
<dbReference type="EMBL" id="POUB01000013">
    <property type="protein sequence ID" value="PZG02151.1"/>
    <property type="molecule type" value="Genomic_DNA"/>
</dbReference>
<dbReference type="SUPFAM" id="SSF50998">
    <property type="entry name" value="Quinoprotein alcohol dehydrogenase-like"/>
    <property type="match status" value="1"/>
</dbReference>
<dbReference type="PROSITE" id="PS00678">
    <property type="entry name" value="WD_REPEATS_1"/>
    <property type="match status" value="1"/>
</dbReference>
<dbReference type="Pfam" id="PF20703">
    <property type="entry name" value="nSTAND1"/>
    <property type="match status" value="1"/>
</dbReference>
<organism evidence="6 7">
    <name type="scientific">Micromonospora deserti</name>
    <dbReference type="NCBI Taxonomy" id="2070366"/>
    <lineage>
        <taxon>Bacteria</taxon>
        <taxon>Bacillati</taxon>
        <taxon>Actinomycetota</taxon>
        <taxon>Actinomycetes</taxon>
        <taxon>Micromonosporales</taxon>
        <taxon>Micromonosporaceae</taxon>
        <taxon>Micromonospora</taxon>
    </lineage>
</organism>
<dbReference type="InterPro" id="IPR001387">
    <property type="entry name" value="Cro/C1-type_HTH"/>
</dbReference>
<dbReference type="PANTHER" id="PTHR19879">
    <property type="entry name" value="TRANSCRIPTION INITIATION FACTOR TFIID"/>
    <property type="match status" value="1"/>
</dbReference>
<dbReference type="Gene3D" id="1.10.260.40">
    <property type="entry name" value="lambda repressor-like DNA-binding domains"/>
    <property type="match status" value="1"/>
</dbReference>
<dbReference type="Pfam" id="PF13560">
    <property type="entry name" value="HTH_31"/>
    <property type="match status" value="1"/>
</dbReference>
<evidence type="ECO:0000256" key="4">
    <source>
        <dbReference type="SAM" id="Phobius"/>
    </source>
</evidence>
<dbReference type="Gene3D" id="2.130.10.10">
    <property type="entry name" value="YVTN repeat-like/Quinoprotein amine dehydrogenase"/>
    <property type="match status" value="4"/>
</dbReference>
<dbReference type="InterPro" id="IPR010982">
    <property type="entry name" value="Lambda_DNA-bd_dom_sf"/>
</dbReference>
<dbReference type="GO" id="GO:0003677">
    <property type="term" value="F:DNA binding"/>
    <property type="evidence" value="ECO:0007669"/>
    <property type="project" value="InterPro"/>
</dbReference>
<evidence type="ECO:0000256" key="2">
    <source>
        <dbReference type="ARBA" id="ARBA00022737"/>
    </source>
</evidence>
<keyword evidence="4" id="KW-0472">Membrane</keyword>
<dbReference type="Proteomes" id="UP000248749">
    <property type="component" value="Unassembled WGS sequence"/>
</dbReference>
<accession>A0A2W2CW48</accession>
<feature type="repeat" description="WD" evidence="3">
    <location>
        <begin position="1056"/>
        <end position="1090"/>
    </location>
</feature>
<feature type="domain" description="HTH cro/C1-type" evidence="5">
    <location>
        <begin position="28"/>
        <end position="86"/>
    </location>
</feature>
<name>A0A2W2CW48_9ACTN</name>
<feature type="repeat" description="WD" evidence="3">
    <location>
        <begin position="1150"/>
        <end position="1173"/>
    </location>
</feature>
<dbReference type="SUPFAM" id="SSF50969">
    <property type="entry name" value="YVTN repeat-like/Quinoprotein amine dehydrogenase"/>
    <property type="match status" value="1"/>
</dbReference>
<gene>
    <name evidence="6" type="ORF">C1I99_03955</name>
</gene>
<dbReference type="InterPro" id="IPR049052">
    <property type="entry name" value="nSTAND1"/>
</dbReference>
<dbReference type="InterPro" id="IPR015943">
    <property type="entry name" value="WD40/YVTN_repeat-like_dom_sf"/>
</dbReference>
<evidence type="ECO:0000259" key="5">
    <source>
        <dbReference type="PROSITE" id="PS50943"/>
    </source>
</evidence>
<dbReference type="InterPro" id="IPR001680">
    <property type="entry name" value="WD40_rpt"/>
</dbReference>
<keyword evidence="4" id="KW-0812">Transmembrane</keyword>
<dbReference type="RefSeq" id="WP_111132774.1">
    <property type="nucleotide sequence ID" value="NZ_POUB01000013.1"/>
</dbReference>
<feature type="transmembrane region" description="Helical" evidence="4">
    <location>
        <begin position="566"/>
        <end position="588"/>
    </location>
</feature>
<evidence type="ECO:0000256" key="1">
    <source>
        <dbReference type="ARBA" id="ARBA00022574"/>
    </source>
</evidence>
<reference evidence="6 7" key="1">
    <citation type="submission" date="2018-01" db="EMBL/GenBank/DDBJ databases">
        <title>Draft genome sequence of Salinispora sp. 13K206.</title>
        <authorList>
            <person name="Sahin N."/>
            <person name="Saygin H."/>
            <person name="Ay H."/>
        </authorList>
    </citation>
    <scope>NUCLEOTIDE SEQUENCE [LARGE SCALE GENOMIC DNA]</scope>
    <source>
        <strain evidence="6 7">13K206</strain>
    </source>
</reference>
<evidence type="ECO:0000313" key="7">
    <source>
        <dbReference type="Proteomes" id="UP000248749"/>
    </source>
</evidence>
<keyword evidence="2" id="KW-0677">Repeat</keyword>
<feature type="repeat" description="WD" evidence="3">
    <location>
        <begin position="885"/>
        <end position="919"/>
    </location>
</feature>
<feature type="repeat" description="WD" evidence="3">
    <location>
        <begin position="922"/>
        <end position="952"/>
    </location>
</feature>
<evidence type="ECO:0000256" key="3">
    <source>
        <dbReference type="PROSITE-ProRule" id="PRU00221"/>
    </source>
</evidence>
<dbReference type="PANTHER" id="PTHR19879:SF9">
    <property type="entry name" value="TRANSCRIPTION INITIATION FACTOR TFIID SUBUNIT 5"/>
    <property type="match status" value="1"/>
</dbReference>
<dbReference type="InterPro" id="IPR027417">
    <property type="entry name" value="P-loop_NTPase"/>
</dbReference>
<dbReference type="PROSITE" id="PS50082">
    <property type="entry name" value="WD_REPEATS_2"/>
    <property type="match status" value="4"/>
</dbReference>
<comment type="caution">
    <text evidence="6">The sequence shown here is derived from an EMBL/GenBank/DDBJ whole genome shotgun (WGS) entry which is preliminary data.</text>
</comment>
<evidence type="ECO:0000313" key="6">
    <source>
        <dbReference type="EMBL" id="PZG02151.1"/>
    </source>
</evidence>
<dbReference type="CDD" id="cd00093">
    <property type="entry name" value="HTH_XRE"/>
    <property type="match status" value="1"/>
</dbReference>
<dbReference type="OrthoDB" id="134501at2"/>
<dbReference type="SUPFAM" id="SSF47413">
    <property type="entry name" value="lambda repressor-like DNA-binding domains"/>
    <property type="match status" value="1"/>
</dbReference>
<dbReference type="InterPro" id="IPR019775">
    <property type="entry name" value="WD40_repeat_CS"/>
</dbReference>